<comment type="caution">
    <text evidence="1">The sequence shown here is derived from an EMBL/GenBank/DDBJ whole genome shotgun (WGS) entry which is preliminary data.</text>
</comment>
<sequence>MNSAVSWAPPKGIRANHKSQWFCPLGNAIAPPYRSNCPDRHSSCMEEGQLTCSTSTPYCKVSSPIKTDDWTADRSMTM</sequence>
<name>A0A438DXW1_VITVI</name>
<gene>
    <name evidence="1" type="ORF">CK203_078331</name>
</gene>
<accession>A0A438DXW1</accession>
<dbReference type="EMBL" id="QGNW01001463">
    <property type="protein sequence ID" value="RVW40250.1"/>
    <property type="molecule type" value="Genomic_DNA"/>
</dbReference>
<organism evidence="1 2">
    <name type="scientific">Vitis vinifera</name>
    <name type="common">Grape</name>
    <dbReference type="NCBI Taxonomy" id="29760"/>
    <lineage>
        <taxon>Eukaryota</taxon>
        <taxon>Viridiplantae</taxon>
        <taxon>Streptophyta</taxon>
        <taxon>Embryophyta</taxon>
        <taxon>Tracheophyta</taxon>
        <taxon>Spermatophyta</taxon>
        <taxon>Magnoliopsida</taxon>
        <taxon>eudicotyledons</taxon>
        <taxon>Gunneridae</taxon>
        <taxon>Pentapetalae</taxon>
        <taxon>rosids</taxon>
        <taxon>Vitales</taxon>
        <taxon>Vitaceae</taxon>
        <taxon>Viteae</taxon>
        <taxon>Vitis</taxon>
    </lineage>
</organism>
<proteinExistence type="predicted"/>
<dbReference type="Proteomes" id="UP000288805">
    <property type="component" value="Unassembled WGS sequence"/>
</dbReference>
<evidence type="ECO:0000313" key="2">
    <source>
        <dbReference type="Proteomes" id="UP000288805"/>
    </source>
</evidence>
<evidence type="ECO:0000313" key="1">
    <source>
        <dbReference type="EMBL" id="RVW40250.1"/>
    </source>
</evidence>
<reference evidence="1 2" key="1">
    <citation type="journal article" date="2018" name="PLoS Genet.">
        <title>Population sequencing reveals clonal diversity and ancestral inbreeding in the grapevine cultivar Chardonnay.</title>
        <authorList>
            <person name="Roach M.J."/>
            <person name="Johnson D.L."/>
            <person name="Bohlmann J."/>
            <person name="van Vuuren H.J."/>
            <person name="Jones S.J."/>
            <person name="Pretorius I.S."/>
            <person name="Schmidt S.A."/>
            <person name="Borneman A.R."/>
        </authorList>
    </citation>
    <scope>NUCLEOTIDE SEQUENCE [LARGE SCALE GENOMIC DNA]</scope>
    <source>
        <strain evidence="2">cv. Chardonnay</strain>
        <tissue evidence="1">Leaf</tissue>
    </source>
</reference>
<protein>
    <submittedName>
        <fullName evidence="1">Uncharacterized protein</fullName>
    </submittedName>
</protein>
<dbReference type="AlphaFoldDB" id="A0A438DXW1"/>